<feature type="coiled-coil region" evidence="1">
    <location>
        <begin position="713"/>
        <end position="747"/>
    </location>
</feature>
<reference evidence="3 4" key="1">
    <citation type="journal article" date="2012" name="Proc. Natl. Acad. Sci. U.S.A.">
        <title>Comparative genomics of Ceriporiopsis subvermispora and Phanerochaete chrysosporium provide insight into selective ligninolysis.</title>
        <authorList>
            <person name="Fernandez-Fueyo E."/>
            <person name="Ruiz-Duenas F.J."/>
            <person name="Ferreira P."/>
            <person name="Floudas D."/>
            <person name="Hibbett D.S."/>
            <person name="Canessa P."/>
            <person name="Larrondo L.F."/>
            <person name="James T.Y."/>
            <person name="Seelenfreund D."/>
            <person name="Lobos S."/>
            <person name="Polanco R."/>
            <person name="Tello M."/>
            <person name="Honda Y."/>
            <person name="Watanabe T."/>
            <person name="Watanabe T."/>
            <person name="Ryu J.S."/>
            <person name="Kubicek C.P."/>
            <person name="Schmoll M."/>
            <person name="Gaskell J."/>
            <person name="Hammel K.E."/>
            <person name="St John F.J."/>
            <person name="Vanden Wymelenberg A."/>
            <person name="Sabat G."/>
            <person name="Splinter BonDurant S."/>
            <person name="Syed K."/>
            <person name="Yadav J.S."/>
            <person name="Doddapaneni H."/>
            <person name="Subramanian V."/>
            <person name="Lavin J.L."/>
            <person name="Oguiza J.A."/>
            <person name="Perez G."/>
            <person name="Pisabarro A.G."/>
            <person name="Ramirez L."/>
            <person name="Santoyo F."/>
            <person name="Master E."/>
            <person name="Coutinho P.M."/>
            <person name="Henrissat B."/>
            <person name="Lombard V."/>
            <person name="Magnuson J.K."/>
            <person name="Kuees U."/>
            <person name="Hori C."/>
            <person name="Igarashi K."/>
            <person name="Samejima M."/>
            <person name="Held B.W."/>
            <person name="Barry K.W."/>
            <person name="LaButti K.M."/>
            <person name="Lapidus A."/>
            <person name="Lindquist E.A."/>
            <person name="Lucas S.M."/>
            <person name="Riley R."/>
            <person name="Salamov A.A."/>
            <person name="Hoffmeister D."/>
            <person name="Schwenk D."/>
            <person name="Hadar Y."/>
            <person name="Yarden O."/>
            <person name="de Vries R.P."/>
            <person name="Wiebenga A."/>
            <person name="Stenlid J."/>
            <person name="Eastwood D."/>
            <person name="Grigoriev I.V."/>
            <person name="Berka R.M."/>
            <person name="Blanchette R.A."/>
            <person name="Kersten P."/>
            <person name="Martinez A.T."/>
            <person name="Vicuna R."/>
            <person name="Cullen D."/>
        </authorList>
    </citation>
    <scope>NUCLEOTIDE SEQUENCE [LARGE SCALE GENOMIC DNA]</scope>
    <source>
        <strain evidence="3 4">B</strain>
    </source>
</reference>
<accession>M2QDH7</accession>
<dbReference type="EMBL" id="KB445801">
    <property type="protein sequence ID" value="EMD35093.1"/>
    <property type="molecule type" value="Genomic_DNA"/>
</dbReference>
<keyword evidence="4" id="KW-1185">Reference proteome</keyword>
<name>M2QDH7_CERS8</name>
<evidence type="ECO:0000256" key="1">
    <source>
        <dbReference type="SAM" id="Coils"/>
    </source>
</evidence>
<evidence type="ECO:0000313" key="4">
    <source>
        <dbReference type="Proteomes" id="UP000016930"/>
    </source>
</evidence>
<sequence length="789" mass="88907">MSPAIQNRVISWKARWLTERMDNARRNTKGVHDNRTINNLGFEPLREQMKERLLNDFPAMRSGTHWELLIEPEWLPLCVFDATVSSNELAKPGSEDLRICNVIWQCDGGPLGLSFYNNYQNLKGVMNLNFGLASQYLVELGQRTYPTGFGKSLSQAQVSVRAGNHIGNLEKKYDSWELNIMDFSTMTYDVFKRKHEASHGTAPPATSEWENLMRMKFETCKKSRSTAHLEAQLLTGQRWKVPLDDFVITVIDIPPKLTPQEIFSGIFGMIPPSRSWTIRVLPPSTPLVQFYLPNREAGHDLQPQFFHQDRLSFYSFAYGPGSSAYTEEEEIIRALGHTPIRVPPHVRKFLIQSTTFPEITDYANGLLLGAPLVSEAASVAGYDRFQRAVLAMTSGLREKDISMRRHTPQDAKVVWSLFGRCQMVAILEPEPCAKHTGQQCICWVVMYVYLAAKEYPCGQRVFGKMDRPWVEKLASHSACMDCVEVDLKLREVADARDDDVVEGHVCLRRRMVVGDDKLTKEADHAHISSQPPLTQSTPSSQRISNAPMPSSSSHSAPMPRPSAPAPGTSLAGNIRTAGAGSASSNELCLTKLTDVTAPTRSERSIEPYKDSPDEMSIDELLEYCNGLIKRRSIKDRTQVSAELSALRAKETRLGSELAQQRRTEEQLRATVDQRKDKSAAHEAQIQAKNSQLQEKDTRISVLEASLRDNDSRVEELEGTLRIRNTRIDEIEARLKRLEGQLQEKEQVARVKRLLDGTPPNLNKEGNPKESLPEDTGSPRKRLRADTDTR</sequence>
<dbReference type="Proteomes" id="UP000016930">
    <property type="component" value="Unassembled WGS sequence"/>
</dbReference>
<feature type="compositionally biased region" description="Low complexity" evidence="2">
    <location>
        <begin position="528"/>
        <end position="557"/>
    </location>
</feature>
<dbReference type="OrthoDB" id="2631524at2759"/>
<gene>
    <name evidence="3" type="ORF">CERSUDRAFT_97006</name>
</gene>
<evidence type="ECO:0000313" key="3">
    <source>
        <dbReference type="EMBL" id="EMD35093.1"/>
    </source>
</evidence>
<feature type="region of interest" description="Disordered" evidence="2">
    <location>
        <begin position="522"/>
        <end position="583"/>
    </location>
</feature>
<dbReference type="HOGENOM" id="CLU_355634_0_0_1"/>
<dbReference type="Gene3D" id="1.20.5.340">
    <property type="match status" value="1"/>
</dbReference>
<keyword evidence="1" id="KW-0175">Coiled coil</keyword>
<dbReference type="AlphaFoldDB" id="M2QDH7"/>
<feature type="region of interest" description="Disordered" evidence="2">
    <location>
        <begin position="751"/>
        <end position="789"/>
    </location>
</feature>
<organism evidence="3 4">
    <name type="scientific">Ceriporiopsis subvermispora (strain B)</name>
    <name type="common">White-rot fungus</name>
    <name type="synonym">Gelatoporia subvermispora</name>
    <dbReference type="NCBI Taxonomy" id="914234"/>
    <lineage>
        <taxon>Eukaryota</taxon>
        <taxon>Fungi</taxon>
        <taxon>Dikarya</taxon>
        <taxon>Basidiomycota</taxon>
        <taxon>Agaricomycotina</taxon>
        <taxon>Agaricomycetes</taxon>
        <taxon>Polyporales</taxon>
        <taxon>Gelatoporiaceae</taxon>
        <taxon>Gelatoporia</taxon>
    </lineage>
</organism>
<feature type="region of interest" description="Disordered" evidence="2">
    <location>
        <begin position="673"/>
        <end position="692"/>
    </location>
</feature>
<protein>
    <submittedName>
        <fullName evidence="3">Uncharacterized protein</fullName>
    </submittedName>
</protein>
<evidence type="ECO:0000256" key="2">
    <source>
        <dbReference type="SAM" id="MobiDB-lite"/>
    </source>
</evidence>
<proteinExistence type="predicted"/>